<dbReference type="OrthoDB" id="5148388at2"/>
<feature type="compositionally biased region" description="Basic and acidic residues" evidence="1">
    <location>
        <begin position="113"/>
        <end position="122"/>
    </location>
</feature>
<reference evidence="4" key="1">
    <citation type="submission" date="2016-10" db="EMBL/GenBank/DDBJ databases">
        <authorList>
            <person name="Varghese N."/>
            <person name="Submissions S."/>
        </authorList>
    </citation>
    <scope>NUCLEOTIDE SEQUENCE [LARGE SCALE GENOMIC DNA]</scope>
    <source>
        <strain evidence="4">DSM 21368</strain>
    </source>
</reference>
<keyword evidence="2" id="KW-0472">Membrane</keyword>
<dbReference type="RefSeq" id="WP_089773147.1">
    <property type="nucleotide sequence ID" value="NZ_FNTX01000002.1"/>
</dbReference>
<dbReference type="EMBL" id="FNTX01000002">
    <property type="protein sequence ID" value="SEE61139.1"/>
    <property type="molecule type" value="Genomic_DNA"/>
</dbReference>
<dbReference type="Proteomes" id="UP000199220">
    <property type="component" value="Unassembled WGS sequence"/>
</dbReference>
<organism evidence="3 4">
    <name type="scientific">Ruania alba</name>
    <dbReference type="NCBI Taxonomy" id="648782"/>
    <lineage>
        <taxon>Bacteria</taxon>
        <taxon>Bacillati</taxon>
        <taxon>Actinomycetota</taxon>
        <taxon>Actinomycetes</taxon>
        <taxon>Micrococcales</taxon>
        <taxon>Ruaniaceae</taxon>
        <taxon>Ruania</taxon>
    </lineage>
</organism>
<evidence type="ECO:0000313" key="4">
    <source>
        <dbReference type="Proteomes" id="UP000199220"/>
    </source>
</evidence>
<keyword evidence="4" id="KW-1185">Reference proteome</keyword>
<keyword evidence="2" id="KW-1133">Transmembrane helix</keyword>
<keyword evidence="2" id="KW-0812">Transmembrane</keyword>
<feature type="transmembrane region" description="Helical" evidence="2">
    <location>
        <begin position="18"/>
        <end position="39"/>
    </location>
</feature>
<proteinExistence type="predicted"/>
<dbReference type="AlphaFoldDB" id="A0A1H5K8T7"/>
<sequence>MGYQNPGGPDVGQQLSRFFVRFALIEGTVFAAVILAMVLDIITIDVMLPVLIVTALIGAVVLVWKIRSVQAAQQRQGLRPTVPGQAPHPSTGESGDVSYSDRSGINSVGDPDPMSKYRDPNS</sequence>
<protein>
    <submittedName>
        <fullName evidence="3">Uncharacterized protein</fullName>
    </submittedName>
</protein>
<evidence type="ECO:0000313" key="3">
    <source>
        <dbReference type="EMBL" id="SEE61139.1"/>
    </source>
</evidence>
<evidence type="ECO:0000256" key="2">
    <source>
        <dbReference type="SAM" id="Phobius"/>
    </source>
</evidence>
<gene>
    <name evidence="3" type="ORF">SAMN04488554_2142</name>
</gene>
<dbReference type="STRING" id="648782.SAMN04488554_2142"/>
<name>A0A1H5K8T7_9MICO</name>
<feature type="region of interest" description="Disordered" evidence="1">
    <location>
        <begin position="72"/>
        <end position="122"/>
    </location>
</feature>
<accession>A0A1H5K8T7</accession>
<feature type="transmembrane region" description="Helical" evidence="2">
    <location>
        <begin position="46"/>
        <end position="66"/>
    </location>
</feature>
<evidence type="ECO:0000256" key="1">
    <source>
        <dbReference type="SAM" id="MobiDB-lite"/>
    </source>
</evidence>